<dbReference type="HOGENOM" id="CLU_1902379_0_0_10"/>
<dbReference type="Proteomes" id="UP000000723">
    <property type="component" value="Plasmid pCFPG1"/>
</dbReference>
<dbReference type="KEGG" id="aps:CFPG_P1-21"/>
<keyword evidence="2" id="KW-0614">Plasmid</keyword>
<gene>
    <name evidence="2" type="ordered locus">CFPG_P1-21</name>
</gene>
<evidence type="ECO:0000313" key="2">
    <source>
        <dbReference type="EMBL" id="BAG84042.1"/>
    </source>
</evidence>
<evidence type="ECO:0000256" key="1">
    <source>
        <dbReference type="SAM" id="SignalP"/>
    </source>
</evidence>
<accession>B6YS70</accession>
<dbReference type="AlphaFoldDB" id="B6YS70"/>
<reference evidence="3" key="1">
    <citation type="journal article" date="2008" name="Science">
        <title>Genome of an endosymbiont coupling N2 fixation to cellulolysis within RT protist cells in termite gut.</title>
        <authorList>
            <person name="Hongoh Y."/>
            <person name="Sharma V.K."/>
            <person name="Prakash T."/>
            <person name="Noda S."/>
            <person name="Toh H."/>
            <person name="Taylor T.D."/>
            <person name="Kudo T."/>
            <person name="Sakaki Y."/>
            <person name="Toyoda A."/>
            <person name="Hattori M."/>
            <person name="Ohkuma M."/>
        </authorList>
    </citation>
    <scope>NUCLEOTIDE SEQUENCE [LARGE SCALE GENOMIC DNA]</scope>
    <source>
        <plasmid evidence="3">pCFPG1</plasmid>
    </source>
</reference>
<sequence length="133" mass="14992">MNMKKLRITLLFLFSIACCGVKATDIQKNSSVYYNSIHIYLISPSGKTDDYYYSDNNPNKTCFDAYNHYERSVRIICKDIGGIVQTPINAVEIIDNIVSGLQAKGYTPVSRGGTQKKAWVQYLQSNVPKIIID</sequence>
<geneLocation type="plasmid" evidence="2 3">
    <name>pCFPG1</name>
</geneLocation>
<proteinExistence type="predicted"/>
<dbReference type="EMBL" id="AP010657">
    <property type="protein sequence ID" value="BAG84042.1"/>
    <property type="molecule type" value="Genomic_DNA"/>
</dbReference>
<evidence type="ECO:0000313" key="3">
    <source>
        <dbReference type="Proteomes" id="UP000000723"/>
    </source>
</evidence>
<feature type="chain" id="PRO_5002853007" evidence="1">
    <location>
        <begin position="24"/>
        <end position="133"/>
    </location>
</feature>
<dbReference type="PROSITE" id="PS51257">
    <property type="entry name" value="PROKAR_LIPOPROTEIN"/>
    <property type="match status" value="1"/>
</dbReference>
<protein>
    <submittedName>
        <fullName evidence="2">Uncharacterized protein</fullName>
    </submittedName>
</protein>
<feature type="signal peptide" evidence="1">
    <location>
        <begin position="1"/>
        <end position="23"/>
    </location>
</feature>
<keyword evidence="3" id="KW-1185">Reference proteome</keyword>
<name>B6YS70_AZOPC</name>
<keyword evidence="1" id="KW-0732">Signal</keyword>
<organism evidence="2 3">
    <name type="scientific">Azobacteroides pseudotrichonymphae genomovar. CFP2</name>
    <dbReference type="NCBI Taxonomy" id="511995"/>
    <lineage>
        <taxon>Bacteria</taxon>
        <taxon>Pseudomonadati</taxon>
        <taxon>Bacteroidota</taxon>
        <taxon>Bacteroidia</taxon>
        <taxon>Bacteroidales</taxon>
        <taxon>Candidatus Azobacteroides</taxon>
    </lineage>
</organism>